<dbReference type="PATRIC" id="fig|1048808.3.peg.2578"/>
<evidence type="ECO:0000313" key="4">
    <source>
        <dbReference type="EMBL" id="EGV50455.1"/>
    </source>
</evidence>
<reference evidence="4" key="1">
    <citation type="journal article" date="2011" name="ISME J.">
        <title>The endosymbionts of the deep-sea tubeworms Riftia pachyptila and Tevnia jerichonana share an identical physiology as revealed by proteogenomic analyses.</title>
        <authorList>
            <person name="Gardebrecht A."/>
            <person name="Markert S."/>
            <person name="Felbeck H."/>
            <person name="Thuermer A."/>
            <person name="Albrecht D."/>
            <person name="Wollherr A."/>
            <person name="Kabisch J."/>
            <person name="Lehmann R."/>
            <person name="Daniel R."/>
            <person name="Liesegang H."/>
            <person name="Hecker M."/>
            <person name="Sievert S.M."/>
            <person name="Schweder T."/>
        </authorList>
    </citation>
    <scope>NUCLEOTIDE SEQUENCE [LARGE SCALE GENOMIC DNA]</scope>
</reference>
<evidence type="ECO:0000313" key="5">
    <source>
        <dbReference type="Proteomes" id="UP000004491"/>
    </source>
</evidence>
<feature type="region of interest" description="Disordered" evidence="1">
    <location>
        <begin position="334"/>
        <end position="355"/>
    </location>
</feature>
<feature type="domain" description="Transposase DDE" evidence="3">
    <location>
        <begin position="373"/>
        <end position="503"/>
    </location>
</feature>
<name>G2DG04_9GAMM</name>
<dbReference type="NCBIfam" id="NF033551">
    <property type="entry name" value="transpos_IS1182"/>
    <property type="match status" value="1"/>
</dbReference>
<evidence type="ECO:0000256" key="1">
    <source>
        <dbReference type="SAM" id="MobiDB-lite"/>
    </source>
</evidence>
<dbReference type="Proteomes" id="UP000004491">
    <property type="component" value="Unassembled WGS sequence"/>
</dbReference>
<dbReference type="Pfam" id="PF05598">
    <property type="entry name" value="DUF772"/>
    <property type="match status" value="1"/>
</dbReference>
<dbReference type="InterPro" id="IPR025668">
    <property type="entry name" value="Tnp_DDE_dom"/>
</dbReference>
<gene>
    <name evidence="4" type="ORF">Rifp1Sym_db00080</name>
</gene>
<evidence type="ECO:0000259" key="3">
    <source>
        <dbReference type="Pfam" id="PF13751"/>
    </source>
</evidence>
<dbReference type="InterPro" id="IPR047629">
    <property type="entry name" value="IS1182_transpos"/>
</dbReference>
<feature type="domain" description="Transposase InsH N-terminal" evidence="2">
    <location>
        <begin position="19"/>
        <end position="112"/>
    </location>
</feature>
<dbReference type="Pfam" id="PF13751">
    <property type="entry name" value="DDE_Tnp_1_6"/>
    <property type="match status" value="1"/>
</dbReference>
<dbReference type="InterPro" id="IPR008490">
    <property type="entry name" value="Transposase_InsH_N"/>
</dbReference>
<sequence>MARYKDYNYDQMKMIPVSFERQILPGSFEYSLAYLIDNELDLSAFDQYYCNDENGRPAYDPRVLLKIIILAYSKGITSSRRIERLCRENIIFMALSADLQPDHSTLADFVSRSPEAVADLFSQIVLMCDQLGLIGKEMFAIDGCKLPSNASKEWSGTHTELKKKRQKIDRAVRRMLQRHREQDSAEQSPGIQRHDEAEQIKKLRAVSRKIKRFLDTEPERTGVSGREVKSNITDNESAKIKTSHGVIQGYTGVAAVDSKNQVVIYAEAFWQGQEHGLLKPVIEGIRDTFNDSKSKSTLKKTKITADSGYHNREMLEYLEAEGVDAYIADTGFRSRDPRFKDHKEPRERNRRKDKERFTRSEFIIDRKKRTCRCPAGHALWLKAKRARIGHHLFMQFQAYEKDCNNCGLRKRCLRNEQQHTPRQINVALDITQEQKAGVIERMKRKIDSPEGRHIYSQRLGTVEPVFGHITDAVGIKRFSLRSKRKVDGQWKLMMMLHNILKIHRYGWEWA</sequence>
<evidence type="ECO:0000259" key="2">
    <source>
        <dbReference type="Pfam" id="PF05598"/>
    </source>
</evidence>
<dbReference type="RefSeq" id="WP_005965196.1">
    <property type="nucleotide sequence ID" value="NZ_AFOC01000081.1"/>
</dbReference>
<dbReference type="PANTHER" id="PTHR33408:SF2">
    <property type="entry name" value="TRANSPOSASE DDE DOMAIN-CONTAINING PROTEIN"/>
    <property type="match status" value="1"/>
</dbReference>
<organism evidence="4 5">
    <name type="scientific">endosymbiont of Riftia pachyptila</name>
    <name type="common">vent Ph05</name>
    <dbReference type="NCBI Taxonomy" id="1048808"/>
    <lineage>
        <taxon>Bacteria</taxon>
        <taxon>Pseudomonadati</taxon>
        <taxon>Pseudomonadota</taxon>
        <taxon>Gammaproteobacteria</taxon>
        <taxon>sulfur-oxidizing symbionts</taxon>
    </lineage>
</organism>
<dbReference type="AlphaFoldDB" id="G2DG04"/>
<proteinExistence type="predicted"/>
<accession>G2DG04</accession>
<keyword evidence="5" id="KW-1185">Reference proteome</keyword>
<feature type="region of interest" description="Disordered" evidence="1">
    <location>
        <begin position="178"/>
        <end position="197"/>
    </location>
</feature>
<dbReference type="PANTHER" id="PTHR33408">
    <property type="entry name" value="TRANSPOSASE"/>
    <property type="match status" value="1"/>
</dbReference>
<dbReference type="EMBL" id="AFOC01000081">
    <property type="protein sequence ID" value="EGV50455.1"/>
    <property type="molecule type" value="Genomic_DNA"/>
</dbReference>
<comment type="caution">
    <text evidence="4">The sequence shown here is derived from an EMBL/GenBank/DDBJ whole genome shotgun (WGS) entry which is preliminary data.</text>
</comment>
<protein>
    <submittedName>
        <fullName evidence="4">Transposase, IS4 family</fullName>
    </submittedName>
</protein>